<reference evidence="1" key="1">
    <citation type="journal article" date="2014" name="Front. Microbiol.">
        <title>High frequency of phylogenetically diverse reductive dehalogenase-homologous genes in deep subseafloor sedimentary metagenomes.</title>
        <authorList>
            <person name="Kawai M."/>
            <person name="Futagami T."/>
            <person name="Toyoda A."/>
            <person name="Takaki Y."/>
            <person name="Nishi S."/>
            <person name="Hori S."/>
            <person name="Arai W."/>
            <person name="Tsubouchi T."/>
            <person name="Morono Y."/>
            <person name="Uchiyama I."/>
            <person name="Ito T."/>
            <person name="Fujiyama A."/>
            <person name="Inagaki F."/>
            <person name="Takami H."/>
        </authorList>
    </citation>
    <scope>NUCLEOTIDE SEQUENCE</scope>
    <source>
        <strain evidence="1">Expedition CK06-06</strain>
    </source>
</reference>
<accession>X0VNH0</accession>
<dbReference type="EMBL" id="BARS01025257">
    <property type="protein sequence ID" value="GAG02096.1"/>
    <property type="molecule type" value="Genomic_DNA"/>
</dbReference>
<protein>
    <submittedName>
        <fullName evidence="1">Uncharacterized protein</fullName>
    </submittedName>
</protein>
<proteinExistence type="predicted"/>
<organism evidence="1">
    <name type="scientific">marine sediment metagenome</name>
    <dbReference type="NCBI Taxonomy" id="412755"/>
    <lineage>
        <taxon>unclassified sequences</taxon>
        <taxon>metagenomes</taxon>
        <taxon>ecological metagenomes</taxon>
    </lineage>
</organism>
<name>X0VNH0_9ZZZZ</name>
<gene>
    <name evidence="1" type="ORF">S01H1_39943</name>
</gene>
<sequence length="157" mass="16965">GSGSDVTKWKRLYGGPRVLFNTSNCLYGCCGKVGPKGLGKGCYCYALKVSSDVPMRRGDALWPADNFANTPPIDLFDAVVLDSAGGALYVRCKNKNSYMSKIFASDSAPNAVPDLTVPKLAVYRKDNLNNWSRVGFITKYGRYAEGTGHSKGKTGFC</sequence>
<feature type="non-terminal residue" evidence="1">
    <location>
        <position position="1"/>
    </location>
</feature>
<comment type="caution">
    <text evidence="1">The sequence shown here is derived from an EMBL/GenBank/DDBJ whole genome shotgun (WGS) entry which is preliminary data.</text>
</comment>
<dbReference type="AlphaFoldDB" id="X0VNH0"/>
<evidence type="ECO:0000313" key="1">
    <source>
        <dbReference type="EMBL" id="GAG02096.1"/>
    </source>
</evidence>